<protein>
    <submittedName>
        <fullName evidence="2">Uncharacterized protein</fullName>
    </submittedName>
</protein>
<reference evidence="2 3" key="1">
    <citation type="submission" date="2014-01" db="EMBL/GenBank/DDBJ databases">
        <authorList>
            <consortium name="DOE Joint Genome Institute"/>
            <person name="Anderson I."/>
            <person name="Huntemann M."/>
            <person name="Han J."/>
            <person name="Chen A."/>
            <person name="Kyrpides N."/>
            <person name="Mavromatis K."/>
            <person name="Markowitz V."/>
            <person name="Palaniappan K."/>
            <person name="Ivanova N."/>
            <person name="Schaumberg A."/>
            <person name="Pati A."/>
            <person name="Liolios K."/>
            <person name="Nordberg H.P."/>
            <person name="Cantor M.N."/>
            <person name="Hua S.X."/>
            <person name="Woyke T."/>
        </authorList>
    </citation>
    <scope>NUCLEOTIDE SEQUENCE [LARGE SCALE GENOMIC DNA]</scope>
    <source>
        <strain evidence="2 3">XH-48</strain>
    </source>
</reference>
<evidence type="ECO:0000313" key="3">
    <source>
        <dbReference type="Proteomes" id="UP000019024"/>
    </source>
</evidence>
<gene>
    <name evidence="2" type="ORF">HALLA_10460</name>
</gene>
<keyword evidence="1" id="KW-0472">Membrane</keyword>
<dbReference type="RefSeq" id="WP_169732112.1">
    <property type="nucleotide sequence ID" value="NZ_CP007055.1"/>
</dbReference>
<dbReference type="Proteomes" id="UP000019024">
    <property type="component" value="Chromosome"/>
</dbReference>
<dbReference type="GeneID" id="54817842"/>
<dbReference type="KEGG" id="hlr:HALLA_10460"/>
<dbReference type="AlphaFoldDB" id="W0JPV0"/>
<feature type="transmembrane region" description="Helical" evidence="1">
    <location>
        <begin position="20"/>
        <end position="44"/>
    </location>
</feature>
<keyword evidence="3" id="KW-1185">Reference proteome</keyword>
<organism evidence="2 3">
    <name type="scientific">Halostagnicola larsenii XH-48</name>
    <dbReference type="NCBI Taxonomy" id="797299"/>
    <lineage>
        <taxon>Archaea</taxon>
        <taxon>Methanobacteriati</taxon>
        <taxon>Methanobacteriota</taxon>
        <taxon>Stenosarchaea group</taxon>
        <taxon>Halobacteria</taxon>
        <taxon>Halobacteriales</taxon>
        <taxon>Natrialbaceae</taxon>
        <taxon>Halostagnicola</taxon>
    </lineage>
</organism>
<accession>W0JPV0</accession>
<proteinExistence type="predicted"/>
<keyword evidence="1" id="KW-0812">Transmembrane</keyword>
<sequence>MAIDISEFDHPAWLTAAGTGVGYLLILVLLTVLLFLVPWGIFVLL</sequence>
<keyword evidence="1" id="KW-1133">Transmembrane helix</keyword>
<dbReference type="EMBL" id="CP007055">
    <property type="protein sequence ID" value="AHF99209.1"/>
    <property type="molecule type" value="Genomic_DNA"/>
</dbReference>
<dbReference type="eggNOG" id="arCOG09225">
    <property type="taxonomic scope" value="Archaea"/>
</dbReference>
<name>W0JPV0_9EURY</name>
<dbReference type="HOGENOM" id="CLU_204991_0_0_2"/>
<evidence type="ECO:0000256" key="1">
    <source>
        <dbReference type="SAM" id="Phobius"/>
    </source>
</evidence>
<evidence type="ECO:0000313" key="2">
    <source>
        <dbReference type="EMBL" id="AHF99209.1"/>
    </source>
</evidence>